<sequence>MEGYCARPTLLPLFLVFLWMTASRTSAFNLDTQFPVVLPGPGPAGSHFGYSVALHAGGKHGMQALVGAIRANSSHPKWQGIHEPGVLYRCPLLQEGRPCVELFVDSTGNEAHQDPIETMRYKDLKDNMTLGMALDVSPDGSVVVCAPLWKNQQWYGVYLANGVCYVLDQNLRQPKKLVPLVKRTQQSVNYDYYYYAAELGFSAAFTEDGRLVLGIPGFYNWEGSITRYDQYHELKSHHMLLGRKEKDAYKGYSVATGRIFQGRELTVAAGSPRGDDYKGQVFLFGIDGRGNDRGVVIRSRLSGSQMCEYFGSSLLVTDLDGDGIDDLLVGAPMHSIPGGQDEGRVYVYRSNGVGLYASGHLEGHRATAARFGTSIAKVGDLNLDGIQDVAVGAPYENDVGAVYIYHGSPTLGDRTVYAQRIDASAVSSRIGKALKGFGISISKGVDVDSNHYDDVLVGSYMTDNAVLFRSRPIAQLRGVIRPEVAMITADMTKCEVSDGTKFSCFKLKACIEYSGKFVNNTADVETELTLDVNRKADSRPARGFMFRDLNRVDNYSSLVQARKGHTTCESRLVYLDETFVDPLIPFAVRMEYRLRDTGDQRWCPTCPVPDRGFPLAITQAIPYQHGCGSDDACRADLKLDVNIISYDGSPLVVGERRDLSVSLFVENAGATDPAYLARVLVTLPDRVRVVNKDRCSVQQDPARGRSVIVCDAGNPLRPSRNAFFLLKLDMSQVEDTFNMTAEATSTSEEATPNNNKVVIRLPFVHQADISMLGKAKPEVASFNAATKNIQVEHGFVLAKLYASPIQQVQLSIRVPYVFSETEKPIAYVRQIRVLQGELFVPGSCRNMEGVVKNIDGENQDVPNSADDSRPDILGTRNGSLGGRVQRSVPEHEPPRSERLTALRYRNVPPLNCKTSLCHEVRCNFGPFLNKQKIAQIIVTVVVNMEEFIRQAGSWYAFSVGSEGYLKILDNTTFLLDPQSRREIRVETVFQKEGPPPAEKVATWIIAASAFSGLVLFSLIIAGLVHAGSSELALRTTLSLGGDVAVSRDCATADEVLDATECSDSASAPSSATDFQERQEVCGRTCAATVVNLEEQLSEHQANWKAI</sequence>
<keyword evidence="2" id="KW-1185">Reference proteome</keyword>
<gene>
    <name evidence="1" type="ORF">HPB50_014396</name>
</gene>
<accession>A0ACB7SW86</accession>
<comment type="caution">
    <text evidence="1">The sequence shown here is derived from an EMBL/GenBank/DDBJ whole genome shotgun (WGS) entry which is preliminary data.</text>
</comment>
<protein>
    <submittedName>
        <fullName evidence="1">Uncharacterized protein</fullName>
    </submittedName>
</protein>
<name>A0ACB7SW86_HYAAI</name>
<organism evidence="1 2">
    <name type="scientific">Hyalomma asiaticum</name>
    <name type="common">Tick</name>
    <dbReference type="NCBI Taxonomy" id="266040"/>
    <lineage>
        <taxon>Eukaryota</taxon>
        <taxon>Metazoa</taxon>
        <taxon>Ecdysozoa</taxon>
        <taxon>Arthropoda</taxon>
        <taxon>Chelicerata</taxon>
        <taxon>Arachnida</taxon>
        <taxon>Acari</taxon>
        <taxon>Parasitiformes</taxon>
        <taxon>Ixodida</taxon>
        <taxon>Ixodoidea</taxon>
        <taxon>Ixodidae</taxon>
        <taxon>Hyalomminae</taxon>
        <taxon>Hyalomma</taxon>
    </lineage>
</organism>
<proteinExistence type="predicted"/>
<dbReference type="Proteomes" id="UP000821845">
    <property type="component" value="Chromosome 2"/>
</dbReference>
<dbReference type="EMBL" id="CM023482">
    <property type="protein sequence ID" value="KAH6938880.1"/>
    <property type="molecule type" value="Genomic_DNA"/>
</dbReference>
<evidence type="ECO:0000313" key="2">
    <source>
        <dbReference type="Proteomes" id="UP000821845"/>
    </source>
</evidence>
<reference evidence="1" key="1">
    <citation type="submission" date="2020-05" db="EMBL/GenBank/DDBJ databases">
        <title>Large-scale comparative analyses of tick genomes elucidate their genetic diversity and vector capacities.</title>
        <authorList>
            <person name="Jia N."/>
            <person name="Wang J."/>
            <person name="Shi W."/>
            <person name="Du L."/>
            <person name="Sun Y."/>
            <person name="Zhan W."/>
            <person name="Jiang J."/>
            <person name="Wang Q."/>
            <person name="Zhang B."/>
            <person name="Ji P."/>
            <person name="Sakyi L.B."/>
            <person name="Cui X."/>
            <person name="Yuan T."/>
            <person name="Jiang B."/>
            <person name="Yang W."/>
            <person name="Lam T.T.-Y."/>
            <person name="Chang Q."/>
            <person name="Ding S."/>
            <person name="Wang X."/>
            <person name="Zhu J."/>
            <person name="Ruan X."/>
            <person name="Zhao L."/>
            <person name="Wei J."/>
            <person name="Que T."/>
            <person name="Du C."/>
            <person name="Cheng J."/>
            <person name="Dai P."/>
            <person name="Han X."/>
            <person name="Huang E."/>
            <person name="Gao Y."/>
            <person name="Liu J."/>
            <person name="Shao H."/>
            <person name="Ye R."/>
            <person name="Li L."/>
            <person name="Wei W."/>
            <person name="Wang X."/>
            <person name="Wang C."/>
            <person name="Yang T."/>
            <person name="Huo Q."/>
            <person name="Li W."/>
            <person name="Guo W."/>
            <person name="Chen H."/>
            <person name="Zhou L."/>
            <person name="Ni X."/>
            <person name="Tian J."/>
            <person name="Zhou Y."/>
            <person name="Sheng Y."/>
            <person name="Liu T."/>
            <person name="Pan Y."/>
            <person name="Xia L."/>
            <person name="Li J."/>
            <person name="Zhao F."/>
            <person name="Cao W."/>
        </authorList>
    </citation>
    <scope>NUCLEOTIDE SEQUENCE</scope>
    <source>
        <strain evidence="1">Hyas-2018</strain>
    </source>
</reference>
<evidence type="ECO:0000313" key="1">
    <source>
        <dbReference type="EMBL" id="KAH6938880.1"/>
    </source>
</evidence>